<dbReference type="SUPFAM" id="SSF51294">
    <property type="entry name" value="Hedgehog/intein (Hint) domain"/>
    <property type="match status" value="1"/>
</dbReference>
<feature type="domain" description="Hedgehog/Intein (Hint)" evidence="1">
    <location>
        <begin position="162"/>
        <end position="303"/>
    </location>
</feature>
<organism evidence="2 3">
    <name type="scientific">Sulfitobacter alexandrii</name>
    <dbReference type="NCBI Taxonomy" id="1917485"/>
    <lineage>
        <taxon>Bacteria</taxon>
        <taxon>Pseudomonadati</taxon>
        <taxon>Pseudomonadota</taxon>
        <taxon>Alphaproteobacteria</taxon>
        <taxon>Rhodobacterales</taxon>
        <taxon>Roseobacteraceae</taxon>
        <taxon>Sulfitobacter</taxon>
    </lineage>
</organism>
<dbReference type="AlphaFoldDB" id="A0A1J0WJ44"/>
<accession>A0A1J0WJ44</accession>
<dbReference type="EMBL" id="CP018076">
    <property type="protein sequence ID" value="APE44192.1"/>
    <property type="molecule type" value="Genomic_DNA"/>
</dbReference>
<dbReference type="KEGG" id="suam:BOO69_12870"/>
<reference evidence="2 3" key="1">
    <citation type="submission" date="2016-11" db="EMBL/GenBank/DDBJ databases">
        <title>Complete genome sequence of Sulfitobacter sp. AM1-D1, a toxic bacteria associated with marine dinoflagellate Alexandrium minutum in East China Sea.</title>
        <authorList>
            <person name="Yang Q."/>
            <person name="Zhang X."/>
            <person name="Tian X."/>
        </authorList>
    </citation>
    <scope>NUCLEOTIDE SEQUENCE [LARGE SCALE GENOMIC DNA]</scope>
    <source>
        <strain evidence="2 3">AM1-D1</strain>
    </source>
</reference>
<dbReference type="Proteomes" id="UP000181897">
    <property type="component" value="Chromosome"/>
</dbReference>
<dbReference type="STRING" id="1917485.BOO69_12870"/>
<dbReference type="InterPro" id="IPR028992">
    <property type="entry name" value="Hedgehog/Intein_dom"/>
</dbReference>
<evidence type="ECO:0000259" key="1">
    <source>
        <dbReference type="Pfam" id="PF13403"/>
    </source>
</evidence>
<evidence type="ECO:0000313" key="2">
    <source>
        <dbReference type="EMBL" id="APE44192.1"/>
    </source>
</evidence>
<sequence>MTTHIFEAMYLGVYADLDFYELDQTTDLAASMVGTVFGSAGAPAYLSLVDITMTDNNGDGTSVENDLLAFADSVTMGGVARAIDSVTDYAVTVTFADGTTATTELELLQDTSGRLFIVPYQQGSPLNAVLDDGPIVSIRFDAVVGSTFYGTVANPEPDAFVTCFAAGTMIDTPEGPIDVARLGAGDSVLTVDAGPADVVLATRICGDRQGRGAPVRIAAGALGPNVPFRDVEVSRQHRVLVASPIAARIFGSAEVLVRAVDLLGVPGIALAPGQGSVTYLHVMTARHDLLVSHGMVSESLWPGKVALGHMSPLQRRIARQYYPSVEGVVLAPPARPLVQGPGCRALVRRHLQNGKPLQPARG</sequence>
<name>A0A1J0WJ44_9RHOB</name>
<evidence type="ECO:0000313" key="3">
    <source>
        <dbReference type="Proteomes" id="UP000181897"/>
    </source>
</evidence>
<protein>
    <recommendedName>
        <fullName evidence="1">Hedgehog/Intein (Hint) domain-containing protein</fullName>
    </recommendedName>
</protein>
<dbReference type="OrthoDB" id="7742354at2"/>
<gene>
    <name evidence="2" type="ORF">BOO69_12870</name>
</gene>
<dbReference type="RefSeq" id="WP_071972532.1">
    <property type="nucleotide sequence ID" value="NZ_CP018076.1"/>
</dbReference>
<proteinExistence type="predicted"/>
<dbReference type="InterPro" id="IPR036844">
    <property type="entry name" value="Hint_dom_sf"/>
</dbReference>
<dbReference type="Pfam" id="PF13403">
    <property type="entry name" value="Hint_2"/>
    <property type="match status" value="1"/>
</dbReference>
<keyword evidence="3" id="KW-1185">Reference proteome</keyword>